<dbReference type="CDD" id="cd00609">
    <property type="entry name" value="AAT_like"/>
    <property type="match status" value="1"/>
</dbReference>
<reference evidence="7" key="1">
    <citation type="submission" date="2021-10" db="EMBL/GenBank/DDBJ databases">
        <title>Anaerobic single-cell dispensing facilitates the cultivation of human gut bacteria.</title>
        <authorList>
            <person name="Afrizal A."/>
        </authorList>
    </citation>
    <scope>NUCLEOTIDE SEQUENCE</scope>
    <source>
        <strain evidence="7">CLA-AA-H215</strain>
    </source>
</reference>
<organism evidence="7 8">
    <name type="scientific">Hominifimenecus microfluidus</name>
    <dbReference type="NCBI Taxonomy" id="2885348"/>
    <lineage>
        <taxon>Bacteria</taxon>
        <taxon>Bacillati</taxon>
        <taxon>Bacillota</taxon>
        <taxon>Clostridia</taxon>
        <taxon>Lachnospirales</taxon>
        <taxon>Lachnospiraceae</taxon>
        <taxon>Hominifimenecus</taxon>
    </lineage>
</organism>
<dbReference type="Proteomes" id="UP001198182">
    <property type="component" value="Unassembled WGS sequence"/>
</dbReference>
<dbReference type="EMBL" id="JAJEQR010000045">
    <property type="protein sequence ID" value="MCC2231944.1"/>
    <property type="molecule type" value="Genomic_DNA"/>
</dbReference>
<dbReference type="InterPro" id="IPR051446">
    <property type="entry name" value="HTH_trans_reg/aminotransferase"/>
</dbReference>
<keyword evidence="4" id="KW-0238">DNA-binding</keyword>
<dbReference type="Gene3D" id="1.10.10.10">
    <property type="entry name" value="Winged helix-like DNA-binding domain superfamily/Winged helix DNA-binding domain"/>
    <property type="match status" value="1"/>
</dbReference>
<gene>
    <name evidence="7" type="ORF">LKD81_13220</name>
</gene>
<comment type="similarity">
    <text evidence="1">In the C-terminal section; belongs to the class-I pyridoxal-phosphate-dependent aminotransferase family.</text>
</comment>
<keyword evidence="8" id="KW-1185">Reference proteome</keyword>
<name>A0AAE3EBS8_9FIRM</name>
<dbReference type="Pfam" id="PF00155">
    <property type="entry name" value="Aminotran_1_2"/>
    <property type="match status" value="1"/>
</dbReference>
<dbReference type="InterPro" id="IPR036390">
    <property type="entry name" value="WH_DNA-bd_sf"/>
</dbReference>
<dbReference type="InterPro" id="IPR015421">
    <property type="entry name" value="PyrdxlP-dep_Trfase_major"/>
</dbReference>
<feature type="domain" description="HTH gntR-type" evidence="6">
    <location>
        <begin position="13"/>
        <end position="81"/>
    </location>
</feature>
<dbReference type="PROSITE" id="PS50949">
    <property type="entry name" value="HTH_GNTR"/>
    <property type="match status" value="1"/>
</dbReference>
<dbReference type="PRINTS" id="PR00035">
    <property type="entry name" value="HTHGNTR"/>
</dbReference>
<evidence type="ECO:0000313" key="8">
    <source>
        <dbReference type="Proteomes" id="UP001198182"/>
    </source>
</evidence>
<dbReference type="AlphaFoldDB" id="A0AAE3EBS8"/>
<keyword evidence="5" id="KW-0804">Transcription</keyword>
<dbReference type="Gene3D" id="3.40.640.10">
    <property type="entry name" value="Type I PLP-dependent aspartate aminotransferase-like (Major domain)"/>
    <property type="match status" value="1"/>
</dbReference>
<dbReference type="GO" id="GO:0008483">
    <property type="term" value="F:transaminase activity"/>
    <property type="evidence" value="ECO:0007669"/>
    <property type="project" value="UniProtKB-KW"/>
</dbReference>
<proteinExistence type="inferred from homology"/>
<dbReference type="InterPro" id="IPR015424">
    <property type="entry name" value="PyrdxlP-dep_Trfase"/>
</dbReference>
<keyword evidence="7" id="KW-0808">Transferase</keyword>
<evidence type="ECO:0000256" key="5">
    <source>
        <dbReference type="ARBA" id="ARBA00023163"/>
    </source>
</evidence>
<evidence type="ECO:0000256" key="1">
    <source>
        <dbReference type="ARBA" id="ARBA00005384"/>
    </source>
</evidence>
<dbReference type="SMART" id="SM00345">
    <property type="entry name" value="HTH_GNTR"/>
    <property type="match status" value="1"/>
</dbReference>
<keyword evidence="7" id="KW-0032">Aminotransferase</keyword>
<dbReference type="InterPro" id="IPR004839">
    <property type="entry name" value="Aminotransferase_I/II_large"/>
</dbReference>
<dbReference type="SUPFAM" id="SSF53383">
    <property type="entry name" value="PLP-dependent transferases"/>
    <property type="match status" value="1"/>
</dbReference>
<dbReference type="CDD" id="cd07377">
    <property type="entry name" value="WHTH_GntR"/>
    <property type="match status" value="1"/>
</dbReference>
<sequence>MTDYMIPLNDKSAPLYEQIYRFIKEEIRKGRLGARTKLPSTRHLSESLGVSRSTVQLAYDQLVAEGYVEAKPYRGYFAAEIDVLLHMEPSVGKLPVHRALEFPSEEDAEPIESGMPDVDFSLRGIDLDHFPFNTWRKLSREILTMDNRELFSNGKPQGQRELREEIRAYLQSARLVECRAEQIVIGAGSEYLLMLLDQILGKGAIAMETPTYRQAYRVLSALGHPILPVPMDRNGMDPERLQASGANIAYIMPSHQFPTGIVMPVRRRQELITWAAASPERFLIEDDYDSEFRYRGKPVPALYGSDLTGSVIYLGTFSKSVAPAIRVSYMVLPEPLLAVYRERCGFYTSTVSRVDQEILTRFLRDGYFERHLNRMRGVYRMKHDLLLDLLGPFRADFRIQGELAGLHLLLESRKNTSEEELIARAWEAGVRVYGLSEYLIPAATLPKKCFPPESRTILLGYAGLSADQIRDGAERLKRAWGIW</sequence>
<dbReference type="GO" id="GO:0003700">
    <property type="term" value="F:DNA-binding transcription factor activity"/>
    <property type="evidence" value="ECO:0007669"/>
    <property type="project" value="InterPro"/>
</dbReference>
<dbReference type="PANTHER" id="PTHR46577">
    <property type="entry name" value="HTH-TYPE TRANSCRIPTIONAL REGULATORY PROTEIN GABR"/>
    <property type="match status" value="1"/>
</dbReference>
<dbReference type="GO" id="GO:0003677">
    <property type="term" value="F:DNA binding"/>
    <property type="evidence" value="ECO:0007669"/>
    <property type="project" value="UniProtKB-KW"/>
</dbReference>
<evidence type="ECO:0000313" key="7">
    <source>
        <dbReference type="EMBL" id="MCC2231944.1"/>
    </source>
</evidence>
<dbReference type="GO" id="GO:0030170">
    <property type="term" value="F:pyridoxal phosphate binding"/>
    <property type="evidence" value="ECO:0007669"/>
    <property type="project" value="InterPro"/>
</dbReference>
<dbReference type="SUPFAM" id="SSF46785">
    <property type="entry name" value="Winged helix' DNA-binding domain"/>
    <property type="match status" value="1"/>
</dbReference>
<dbReference type="PANTHER" id="PTHR46577:SF1">
    <property type="entry name" value="HTH-TYPE TRANSCRIPTIONAL REGULATORY PROTEIN GABR"/>
    <property type="match status" value="1"/>
</dbReference>
<dbReference type="RefSeq" id="WP_308454430.1">
    <property type="nucleotide sequence ID" value="NZ_JAJEQR010000045.1"/>
</dbReference>
<comment type="caution">
    <text evidence="7">The sequence shown here is derived from an EMBL/GenBank/DDBJ whole genome shotgun (WGS) entry which is preliminary data.</text>
</comment>
<dbReference type="InterPro" id="IPR036388">
    <property type="entry name" value="WH-like_DNA-bd_sf"/>
</dbReference>
<keyword evidence="3" id="KW-0805">Transcription regulation</keyword>
<evidence type="ECO:0000256" key="4">
    <source>
        <dbReference type="ARBA" id="ARBA00023125"/>
    </source>
</evidence>
<keyword evidence="2" id="KW-0663">Pyridoxal phosphate</keyword>
<accession>A0AAE3EBS8</accession>
<evidence type="ECO:0000256" key="3">
    <source>
        <dbReference type="ARBA" id="ARBA00023015"/>
    </source>
</evidence>
<protein>
    <submittedName>
        <fullName evidence="7">PLP-dependent aminotransferase family protein</fullName>
    </submittedName>
</protein>
<evidence type="ECO:0000259" key="6">
    <source>
        <dbReference type="PROSITE" id="PS50949"/>
    </source>
</evidence>
<dbReference type="Pfam" id="PF00392">
    <property type="entry name" value="GntR"/>
    <property type="match status" value="1"/>
</dbReference>
<evidence type="ECO:0000256" key="2">
    <source>
        <dbReference type="ARBA" id="ARBA00022898"/>
    </source>
</evidence>
<dbReference type="InterPro" id="IPR000524">
    <property type="entry name" value="Tscrpt_reg_HTH_GntR"/>
</dbReference>